<evidence type="ECO:0000256" key="3">
    <source>
        <dbReference type="ARBA" id="ARBA00023136"/>
    </source>
</evidence>
<evidence type="ECO:0000256" key="4">
    <source>
        <dbReference type="ARBA" id="ARBA00023224"/>
    </source>
</evidence>
<dbReference type="Gene3D" id="1.10.287.950">
    <property type="entry name" value="Methyl-accepting chemotaxis protein"/>
    <property type="match status" value="1"/>
</dbReference>
<dbReference type="CDD" id="cd06225">
    <property type="entry name" value="HAMP"/>
    <property type="match status" value="1"/>
</dbReference>
<keyword evidence="7" id="KW-1185">Reference proteome</keyword>
<dbReference type="GO" id="GO:0005886">
    <property type="term" value="C:plasma membrane"/>
    <property type="evidence" value="ECO:0007669"/>
    <property type="project" value="UniProtKB-SubCell"/>
</dbReference>
<dbReference type="RefSeq" id="WP_096463502.1">
    <property type="nucleotide sequence ID" value="NZ_AP017312.1"/>
</dbReference>
<dbReference type="PROSITE" id="PS50885">
    <property type="entry name" value="HAMP"/>
    <property type="match status" value="1"/>
</dbReference>
<keyword evidence="4" id="KW-0807">Transducer</keyword>
<dbReference type="SMART" id="SM00283">
    <property type="entry name" value="MA"/>
    <property type="match status" value="1"/>
</dbReference>
<gene>
    <name evidence="6" type="primary">mcpB_4</name>
    <name evidence="6" type="ORF">CB4_00581</name>
</gene>
<dbReference type="SUPFAM" id="SSF58104">
    <property type="entry name" value="Methyl-accepting chemotaxis protein (MCP) signaling domain"/>
    <property type="match status" value="1"/>
</dbReference>
<evidence type="ECO:0000256" key="2">
    <source>
        <dbReference type="ARBA" id="ARBA00022475"/>
    </source>
</evidence>
<protein>
    <submittedName>
        <fullName evidence="6">Methyl-accepting chemotaxis protein McpB</fullName>
    </submittedName>
</protein>
<dbReference type="KEGG" id="asoc:CB4_00581"/>
<dbReference type="PANTHER" id="PTHR32089">
    <property type="entry name" value="METHYL-ACCEPTING CHEMOTAXIS PROTEIN MCPB"/>
    <property type="match status" value="1"/>
</dbReference>
<dbReference type="Pfam" id="PF00672">
    <property type="entry name" value="HAMP"/>
    <property type="match status" value="1"/>
</dbReference>
<dbReference type="EMBL" id="AP017312">
    <property type="protein sequence ID" value="BAU26454.1"/>
    <property type="molecule type" value="Genomic_DNA"/>
</dbReference>
<comment type="subcellular location">
    <subcellularLocation>
        <location evidence="1">Cell membrane</location>
    </subcellularLocation>
</comment>
<name>A0A0U5B468_9BACL</name>
<evidence type="ECO:0000256" key="5">
    <source>
        <dbReference type="ARBA" id="ARBA00029447"/>
    </source>
</evidence>
<keyword evidence="2" id="KW-1003">Cell membrane</keyword>
<reference evidence="6 7" key="1">
    <citation type="submission" date="2015-12" db="EMBL/GenBank/DDBJ databases">
        <title>Genome sequence of Aneurinibacillus soli.</title>
        <authorList>
            <person name="Lee J.S."/>
            <person name="Lee K.C."/>
            <person name="Kim K.K."/>
            <person name="Lee B.W."/>
        </authorList>
    </citation>
    <scope>NUCLEOTIDE SEQUENCE [LARGE SCALE GENOMIC DNA]</scope>
    <source>
        <strain evidence="6 7">CB4</strain>
    </source>
</reference>
<proteinExistence type="inferred from homology"/>
<dbReference type="InterPro" id="IPR003660">
    <property type="entry name" value="HAMP_dom"/>
</dbReference>
<dbReference type="PANTHER" id="PTHR32089:SF112">
    <property type="entry name" value="LYSOZYME-LIKE PROTEIN-RELATED"/>
    <property type="match status" value="1"/>
</dbReference>
<dbReference type="PROSITE" id="PS50111">
    <property type="entry name" value="CHEMOTAXIS_TRANSDUC_2"/>
    <property type="match status" value="1"/>
</dbReference>
<dbReference type="OrthoDB" id="2489132at2"/>
<dbReference type="Pfam" id="PF00015">
    <property type="entry name" value="MCPsignal"/>
    <property type="match status" value="1"/>
</dbReference>
<dbReference type="AlphaFoldDB" id="A0A0U5B468"/>
<keyword evidence="3" id="KW-0472">Membrane</keyword>
<sequence length="429" mass="46940">MEKQNTSRFGLEKKLVIGIALLSLVTYSTSALFIFFLQDYVTQYMPSWLFTGLTLLLGVFWSGVFGWGIARWITKPIVELEQAASRAAEGDLRVEIRVPDSQDEIAALTRSFAKMIANLRRMMTDINQSAEHATAGVQELTEASEQAAVQIEQISVTMDEIARGADEQVAYTDTMVQSVSQTERLSQKASQYAEQSRDLSRRMLATLGTSSRIVSSLVNGMHRLAEENQNSIATVHRLEKNAAQIGAITQVVSDLAGQTNLLALNASIEAARAGEHGRGFAVVADEVRDLADESGRAASNINELIELMQKEVGRVVSQINEQVAIADAESQRGEETTQALREIEHSVQEVVAAVEHITELIVQQNAGMQVIMQNAGDVARVAHEASDGAEVIAHAAQEQTAFMEEVAAAGQVLREQSEQLKDYVARFHI</sequence>
<organism evidence="6 7">
    <name type="scientific">Aneurinibacillus soli</name>
    <dbReference type="NCBI Taxonomy" id="1500254"/>
    <lineage>
        <taxon>Bacteria</taxon>
        <taxon>Bacillati</taxon>
        <taxon>Bacillota</taxon>
        <taxon>Bacilli</taxon>
        <taxon>Bacillales</taxon>
        <taxon>Paenibacillaceae</taxon>
        <taxon>Aneurinibacillus group</taxon>
        <taxon>Aneurinibacillus</taxon>
    </lineage>
</organism>
<comment type="similarity">
    <text evidence="5">Belongs to the methyl-accepting chemotaxis (MCP) protein family.</text>
</comment>
<dbReference type="GO" id="GO:0007165">
    <property type="term" value="P:signal transduction"/>
    <property type="evidence" value="ECO:0007669"/>
    <property type="project" value="UniProtKB-KW"/>
</dbReference>
<dbReference type="Proteomes" id="UP000217696">
    <property type="component" value="Chromosome"/>
</dbReference>
<evidence type="ECO:0000256" key="1">
    <source>
        <dbReference type="ARBA" id="ARBA00004236"/>
    </source>
</evidence>
<dbReference type="SMART" id="SM00304">
    <property type="entry name" value="HAMP"/>
    <property type="match status" value="1"/>
</dbReference>
<accession>A0A0U5B468</accession>
<evidence type="ECO:0000313" key="6">
    <source>
        <dbReference type="EMBL" id="BAU26454.1"/>
    </source>
</evidence>
<dbReference type="InterPro" id="IPR004089">
    <property type="entry name" value="MCPsignal_dom"/>
</dbReference>
<evidence type="ECO:0000313" key="7">
    <source>
        <dbReference type="Proteomes" id="UP000217696"/>
    </source>
</evidence>